<protein>
    <submittedName>
        <fullName evidence="2">Uncharacterized protein</fullName>
    </submittedName>
</protein>
<sequence>MKKNLKISTKKIFRYSFWLIIFLFIILTLWLASFLNEYVYEAMNADAELLLSQRKTVQEGLDTKSLDEVLGVINNKSKNREVGDINNIFD</sequence>
<reference evidence="2" key="1">
    <citation type="journal article" date="2015" name="Nature">
        <title>rRNA introns, odd ribosomes, and small enigmatic genomes across a large radiation of phyla.</title>
        <authorList>
            <person name="Brown C.T."/>
            <person name="Hug L.A."/>
            <person name="Thomas B.C."/>
            <person name="Sharon I."/>
            <person name="Castelle C.J."/>
            <person name="Singh A."/>
            <person name="Wilkins M.J."/>
            <person name="Williams K.H."/>
            <person name="Banfield J.F."/>
        </authorList>
    </citation>
    <scope>NUCLEOTIDE SEQUENCE [LARGE SCALE GENOMIC DNA]</scope>
</reference>
<dbReference type="Proteomes" id="UP000034022">
    <property type="component" value="Unassembled WGS sequence"/>
</dbReference>
<comment type="caution">
    <text evidence="2">The sequence shown here is derived from an EMBL/GenBank/DDBJ whole genome shotgun (WGS) entry which is preliminary data.</text>
</comment>
<organism evidence="2 3">
    <name type="scientific">Candidatus Falkowbacteria bacterium GW2011_GWE1_38_31</name>
    <dbReference type="NCBI Taxonomy" id="1618638"/>
    <lineage>
        <taxon>Bacteria</taxon>
        <taxon>Candidatus Falkowiibacteriota</taxon>
    </lineage>
</organism>
<name>A0A0G0K5I3_9BACT</name>
<dbReference type="AlphaFoldDB" id="A0A0G0K5I3"/>
<evidence type="ECO:0000256" key="1">
    <source>
        <dbReference type="SAM" id="Phobius"/>
    </source>
</evidence>
<keyword evidence="1" id="KW-1133">Transmembrane helix</keyword>
<accession>A0A0G0K5I3</accession>
<gene>
    <name evidence="2" type="ORF">US91_C0003G0025</name>
</gene>
<feature type="transmembrane region" description="Helical" evidence="1">
    <location>
        <begin position="12"/>
        <end position="35"/>
    </location>
</feature>
<keyword evidence="1" id="KW-0472">Membrane</keyword>
<evidence type="ECO:0000313" key="2">
    <source>
        <dbReference type="EMBL" id="KKQ70695.1"/>
    </source>
</evidence>
<evidence type="ECO:0000313" key="3">
    <source>
        <dbReference type="Proteomes" id="UP000034022"/>
    </source>
</evidence>
<proteinExistence type="predicted"/>
<keyword evidence="1" id="KW-0812">Transmembrane</keyword>
<dbReference type="EMBL" id="LBUU01000003">
    <property type="protein sequence ID" value="KKQ70695.1"/>
    <property type="molecule type" value="Genomic_DNA"/>
</dbReference>